<comment type="caution">
    <text evidence="2">The sequence shown here is derived from an EMBL/GenBank/DDBJ whole genome shotgun (WGS) entry which is preliminary data.</text>
</comment>
<evidence type="ECO:0000313" key="3">
    <source>
        <dbReference type="Proteomes" id="UP000324222"/>
    </source>
</evidence>
<organism evidence="2 3">
    <name type="scientific">Portunus trituberculatus</name>
    <name type="common">Swimming crab</name>
    <name type="synonym">Neptunus trituberculatus</name>
    <dbReference type="NCBI Taxonomy" id="210409"/>
    <lineage>
        <taxon>Eukaryota</taxon>
        <taxon>Metazoa</taxon>
        <taxon>Ecdysozoa</taxon>
        <taxon>Arthropoda</taxon>
        <taxon>Crustacea</taxon>
        <taxon>Multicrustacea</taxon>
        <taxon>Malacostraca</taxon>
        <taxon>Eumalacostraca</taxon>
        <taxon>Eucarida</taxon>
        <taxon>Decapoda</taxon>
        <taxon>Pleocyemata</taxon>
        <taxon>Brachyura</taxon>
        <taxon>Eubrachyura</taxon>
        <taxon>Portunoidea</taxon>
        <taxon>Portunidae</taxon>
        <taxon>Portuninae</taxon>
        <taxon>Portunus</taxon>
    </lineage>
</organism>
<dbReference type="Proteomes" id="UP000324222">
    <property type="component" value="Unassembled WGS sequence"/>
</dbReference>
<gene>
    <name evidence="2" type="ORF">E2C01_005218</name>
</gene>
<accession>A0A5B7CRX9</accession>
<evidence type="ECO:0000313" key="2">
    <source>
        <dbReference type="EMBL" id="MPC12517.1"/>
    </source>
</evidence>
<dbReference type="AlphaFoldDB" id="A0A5B7CRX9"/>
<sequence>MQALKGLGGRPRLPASQPAGSAGTQEGVEPRRGGSGKFCTQSSYGDVTGGYTSIPPAPTSTQEVTRVVAPPHSPCGRKSNLLLPAREAALVCSTRVLSDPRSNQPTPLFQFGLEGPGEKEGGKEGDPTVTGRGERHGGGKNRLTCERQKDGGSKSETPLAHAGICGLNRLRRGHVETVPLSQLWTNWLPTTDVNFYWRRHICRAACTEGLWRPV</sequence>
<name>A0A5B7CRX9_PORTR</name>
<feature type="region of interest" description="Disordered" evidence="1">
    <location>
        <begin position="1"/>
        <end position="79"/>
    </location>
</feature>
<evidence type="ECO:0000256" key="1">
    <source>
        <dbReference type="SAM" id="MobiDB-lite"/>
    </source>
</evidence>
<protein>
    <submittedName>
        <fullName evidence="2">Uncharacterized protein</fullName>
    </submittedName>
</protein>
<dbReference type="EMBL" id="VSRR010000220">
    <property type="protein sequence ID" value="MPC12517.1"/>
    <property type="molecule type" value="Genomic_DNA"/>
</dbReference>
<feature type="compositionally biased region" description="Basic and acidic residues" evidence="1">
    <location>
        <begin position="116"/>
        <end position="153"/>
    </location>
</feature>
<keyword evidence="3" id="KW-1185">Reference proteome</keyword>
<proteinExistence type="predicted"/>
<reference evidence="2 3" key="1">
    <citation type="submission" date="2019-05" db="EMBL/GenBank/DDBJ databases">
        <title>Another draft genome of Portunus trituberculatus and its Hox gene families provides insights of decapod evolution.</title>
        <authorList>
            <person name="Jeong J.-H."/>
            <person name="Song I."/>
            <person name="Kim S."/>
            <person name="Choi T."/>
            <person name="Kim D."/>
            <person name="Ryu S."/>
            <person name="Kim W."/>
        </authorList>
    </citation>
    <scope>NUCLEOTIDE SEQUENCE [LARGE SCALE GENOMIC DNA]</scope>
    <source>
        <tissue evidence="2">Muscle</tissue>
    </source>
</reference>
<feature type="region of interest" description="Disordered" evidence="1">
    <location>
        <begin position="111"/>
        <end position="158"/>
    </location>
</feature>